<reference evidence="1" key="1">
    <citation type="submission" date="2018-01" db="EMBL/GenBank/DDBJ databases">
        <title>An insight into the sialome of Amazonian anophelines.</title>
        <authorList>
            <person name="Ribeiro J.M."/>
            <person name="Scarpassa V."/>
            <person name="Calvo E."/>
        </authorList>
    </citation>
    <scope>NUCLEOTIDE SEQUENCE</scope>
    <source>
        <tissue evidence="1">Salivary glands</tissue>
    </source>
</reference>
<proteinExistence type="predicted"/>
<accession>A0A2M3ZV78</accession>
<dbReference type="EMBL" id="GGFM01011705">
    <property type="protein sequence ID" value="MBW32456.1"/>
    <property type="molecule type" value="Transcribed_RNA"/>
</dbReference>
<organism evidence="1">
    <name type="scientific">Anopheles braziliensis</name>
    <dbReference type="NCBI Taxonomy" id="58242"/>
    <lineage>
        <taxon>Eukaryota</taxon>
        <taxon>Metazoa</taxon>
        <taxon>Ecdysozoa</taxon>
        <taxon>Arthropoda</taxon>
        <taxon>Hexapoda</taxon>
        <taxon>Insecta</taxon>
        <taxon>Pterygota</taxon>
        <taxon>Neoptera</taxon>
        <taxon>Endopterygota</taxon>
        <taxon>Diptera</taxon>
        <taxon>Nematocera</taxon>
        <taxon>Culicoidea</taxon>
        <taxon>Culicidae</taxon>
        <taxon>Anophelinae</taxon>
        <taxon>Anopheles</taxon>
    </lineage>
</organism>
<evidence type="ECO:0000313" key="1">
    <source>
        <dbReference type="EMBL" id="MBW32456.1"/>
    </source>
</evidence>
<dbReference type="AlphaFoldDB" id="A0A2M3ZV78"/>
<sequence length="114" mass="12593">MPGLILIRSSFGVVLVASWTICFIFFSAQATDCLFCRPLAVCSTINDATSSCFDCFSLVSSNRCLVFSTWQWFARWTAILMGSISRLQCSHLTFVAPSFSCGTPQRPMCEAIPI</sequence>
<protein>
    <submittedName>
        <fullName evidence="1">Putative secreted peptide</fullName>
    </submittedName>
</protein>
<name>A0A2M3ZV78_9DIPT</name>